<feature type="domain" description="PAS" evidence="2">
    <location>
        <begin position="128"/>
        <end position="199"/>
    </location>
</feature>
<accession>A0A9N7L3W9</accession>
<evidence type="ECO:0000256" key="1">
    <source>
        <dbReference type="ARBA" id="ARBA00022801"/>
    </source>
</evidence>
<dbReference type="InterPro" id="IPR035965">
    <property type="entry name" value="PAS-like_dom_sf"/>
</dbReference>
<reference evidence="3 5" key="1">
    <citation type="journal article" date="2019" name="Int. J. Syst. Evol. Microbiol.">
        <title>Capsulimonas corticalis gen. nov., sp. nov., an aerobic capsulated bacterium, of a novel bacterial order, Capsulimonadales ord. nov., of the class Armatimonadia of the phylum Armatimonadetes.</title>
        <authorList>
            <person name="Li J."/>
            <person name="Kudo C."/>
            <person name="Tonouchi A."/>
        </authorList>
    </citation>
    <scope>NUCLEOTIDE SEQUENCE [LARGE SCALE GENOMIC DNA]</scope>
    <source>
        <strain evidence="3 5">AX-7</strain>
    </source>
</reference>
<dbReference type="Gene3D" id="3.30.450.20">
    <property type="entry name" value="PAS domain"/>
    <property type="match status" value="2"/>
</dbReference>
<dbReference type="SMART" id="SM00331">
    <property type="entry name" value="PP2C_SIG"/>
    <property type="match status" value="1"/>
</dbReference>
<name>A0A9N7L3W9_9BACT</name>
<dbReference type="CDD" id="cd00130">
    <property type="entry name" value="PAS"/>
    <property type="match status" value="1"/>
</dbReference>
<dbReference type="InterPro" id="IPR052016">
    <property type="entry name" value="Bact_Sigma-Reg"/>
</dbReference>
<dbReference type="Pfam" id="PF08448">
    <property type="entry name" value="PAS_4"/>
    <property type="match status" value="1"/>
</dbReference>
<evidence type="ECO:0000313" key="4">
    <source>
        <dbReference type="EMBL" id="BDI31548.1"/>
    </source>
</evidence>
<dbReference type="InterPro" id="IPR001932">
    <property type="entry name" value="PPM-type_phosphatase-like_dom"/>
</dbReference>
<dbReference type="KEGG" id="ccot:CCAX7_26230"/>
<keyword evidence="1" id="KW-0378">Hydrolase</keyword>
<dbReference type="PANTHER" id="PTHR43156">
    <property type="entry name" value="STAGE II SPORULATION PROTEIN E-RELATED"/>
    <property type="match status" value="1"/>
</dbReference>
<evidence type="ECO:0000313" key="3">
    <source>
        <dbReference type="EMBL" id="BDI30572.1"/>
    </source>
</evidence>
<dbReference type="Pfam" id="PF13188">
    <property type="entry name" value="PAS_8"/>
    <property type="match status" value="1"/>
</dbReference>
<dbReference type="NCBIfam" id="TIGR00229">
    <property type="entry name" value="sensory_box"/>
    <property type="match status" value="1"/>
</dbReference>
<dbReference type="SUPFAM" id="SSF55785">
    <property type="entry name" value="PYP-like sensor domain (PAS domain)"/>
    <property type="match status" value="2"/>
</dbReference>
<reference evidence="3" key="2">
    <citation type="submission" date="2022-05" db="EMBL/GenBank/DDBJ databases">
        <authorList>
            <person name="Li J."/>
            <person name="Tonouchi A."/>
        </authorList>
    </citation>
    <scope>NUCLEOTIDE SEQUENCE</scope>
    <source>
        <strain evidence="3">AX-7</strain>
    </source>
</reference>
<dbReference type="InterPro" id="IPR000014">
    <property type="entry name" value="PAS"/>
</dbReference>
<dbReference type="GO" id="GO:0016791">
    <property type="term" value="F:phosphatase activity"/>
    <property type="evidence" value="ECO:0007669"/>
    <property type="project" value="TreeGrafter"/>
</dbReference>
<dbReference type="PROSITE" id="PS50112">
    <property type="entry name" value="PAS"/>
    <property type="match status" value="1"/>
</dbReference>
<proteinExistence type="predicted"/>
<dbReference type="KEGG" id="ccot:CCAX7_35990"/>
<dbReference type="PANTHER" id="PTHR43156:SF2">
    <property type="entry name" value="STAGE II SPORULATION PROTEIN E"/>
    <property type="match status" value="1"/>
</dbReference>
<dbReference type="Pfam" id="PF07228">
    <property type="entry name" value="SpoIIE"/>
    <property type="match status" value="1"/>
</dbReference>
<keyword evidence="5" id="KW-1185">Reference proteome</keyword>
<dbReference type="EMBL" id="AP025739">
    <property type="protein sequence ID" value="BDI31548.1"/>
    <property type="molecule type" value="Genomic_DNA"/>
</dbReference>
<dbReference type="SMART" id="SM00091">
    <property type="entry name" value="PAS"/>
    <property type="match status" value="2"/>
</dbReference>
<dbReference type="InterPro" id="IPR013656">
    <property type="entry name" value="PAS_4"/>
</dbReference>
<protein>
    <recommendedName>
        <fullName evidence="2">PAS domain-containing protein</fullName>
    </recommendedName>
</protein>
<dbReference type="Proteomes" id="UP000287394">
    <property type="component" value="Chromosome"/>
</dbReference>
<sequence>MTYILNIGDSIRDPLLVLDTKLRVVSANRAFYKTFRSTANETENQQLSDLGNGQWNIPELIALLTKILPNKKPLDDFEISHNFPKIGRRDMLVNARKLFGAGNRNALIILVIEDITERKQAQQAVAVSETRYRRLFEAARDGILLLDSEHGKITEANPFMTELLGYSHEELIGKELWEIGLLKDEEASRDAFRQLKEQGYIRYEDLPLASEGDKKREVEFVSNIYQEGNTQVIQCNIRDVTERKLLEAKVAVEHKRDKKIATVLQRTMLFQPNEDAFSGLSVQTVYSTASNEALVGGDFWDTFAFDHGHVALVCGDVMGHGLSSAVFTTELKHTLRAYIREHVQPSRILQQMNDYLSESNRLFLKGINTEGGDMPVCLSLAIIDRQTGMGTVSVAAMEGPLLIRTNGVTEVLKASGMPLGINMEPKSRYHQVDFQLAVGDTLVMATDGVTEARHGKEFLGDDGLAKLAVKHRHGTLKDMGEAILTGAVDFAHGDLRDDACLVLVRKK</sequence>
<organism evidence="3 5">
    <name type="scientific">Capsulimonas corticalis</name>
    <dbReference type="NCBI Taxonomy" id="2219043"/>
    <lineage>
        <taxon>Bacteria</taxon>
        <taxon>Bacillati</taxon>
        <taxon>Armatimonadota</taxon>
        <taxon>Armatimonadia</taxon>
        <taxon>Capsulimonadales</taxon>
        <taxon>Capsulimonadaceae</taxon>
        <taxon>Capsulimonas</taxon>
    </lineage>
</organism>
<dbReference type="AlphaFoldDB" id="A0A9N7L3W9"/>
<dbReference type="InterPro" id="IPR036457">
    <property type="entry name" value="PPM-type-like_dom_sf"/>
</dbReference>
<evidence type="ECO:0000259" key="2">
    <source>
        <dbReference type="PROSITE" id="PS50112"/>
    </source>
</evidence>
<gene>
    <name evidence="3" type="ORF">CCAX7_26230</name>
    <name evidence="4" type="ORF">CCAX7_35990</name>
</gene>
<evidence type="ECO:0000313" key="5">
    <source>
        <dbReference type="Proteomes" id="UP000287394"/>
    </source>
</evidence>
<dbReference type="SUPFAM" id="SSF81606">
    <property type="entry name" value="PP2C-like"/>
    <property type="match status" value="1"/>
</dbReference>
<dbReference type="EMBL" id="AP025739">
    <property type="protein sequence ID" value="BDI30572.1"/>
    <property type="molecule type" value="Genomic_DNA"/>
</dbReference>
<dbReference type="Gene3D" id="3.60.40.10">
    <property type="entry name" value="PPM-type phosphatase domain"/>
    <property type="match status" value="1"/>
</dbReference>